<reference evidence="1 2" key="1">
    <citation type="journal article" date="2012" name="J. Bacteriol.">
        <title>Complete genome sequence of Klebsiella oxytoca KCTC 1686, used in production of 2,3-butanediol.</title>
        <authorList>
            <person name="Shin S.H."/>
            <person name="Kim S."/>
            <person name="Kim J.Y."/>
            <person name="Lee S."/>
            <person name="Um Y."/>
            <person name="Oh M.K."/>
            <person name="Kim Y.R."/>
            <person name="Lee J."/>
            <person name="Yang K.S."/>
        </authorList>
    </citation>
    <scope>NUCLEOTIDE SEQUENCE [LARGE SCALE GENOMIC DNA]</scope>
    <source>
        <strain evidence="2">ATCC 8724 / DSM 4798 / JCM 20051 / NBRC 3318 / NRRL B-199 / KCTC 1686</strain>
    </source>
</reference>
<dbReference type="HOGENOM" id="CLU_3136726_0_0_6"/>
<proteinExistence type="predicted"/>
<dbReference type="EMBL" id="CP003218">
    <property type="protein sequence ID" value="AEX06143.1"/>
    <property type="molecule type" value="Genomic_DNA"/>
</dbReference>
<dbReference type="KEGG" id="kox:KOX_22115"/>
<dbReference type="Proteomes" id="UP000007843">
    <property type="component" value="Chromosome"/>
</dbReference>
<protein>
    <submittedName>
        <fullName evidence="1">Uncharacterized protein</fullName>
    </submittedName>
</protein>
<accession>A0A0H3HF77</accession>
<gene>
    <name evidence="1" type="ordered locus">KOX_22115</name>
</gene>
<sequence length="49" mass="5800">MKNAQCVAAYSNKMIFLRQLMPTEDKMWQVKKMLLSVLRPGRYNDKLLP</sequence>
<dbReference type="AlphaFoldDB" id="A0A0H3HF77"/>
<name>A0A0H3HF77_KLEM8</name>
<organism evidence="1 2">
    <name type="scientific">Klebsiella michiganensis (strain ATCC 8724 / DSM 4798 / JCM 20051 / NBRC 3318 / NRRL B-199 / KCTC 1686 / BUCSAV 143 / CCM 1901)</name>
    <dbReference type="NCBI Taxonomy" id="1006551"/>
    <lineage>
        <taxon>Bacteria</taxon>
        <taxon>Pseudomonadati</taxon>
        <taxon>Pseudomonadota</taxon>
        <taxon>Gammaproteobacteria</taxon>
        <taxon>Enterobacterales</taxon>
        <taxon>Enterobacteriaceae</taxon>
        <taxon>Klebsiella/Raoultella group</taxon>
        <taxon>Klebsiella</taxon>
    </lineage>
</organism>
<evidence type="ECO:0000313" key="2">
    <source>
        <dbReference type="Proteomes" id="UP000007843"/>
    </source>
</evidence>
<evidence type="ECO:0000313" key="1">
    <source>
        <dbReference type="EMBL" id="AEX06143.1"/>
    </source>
</evidence>